<protein>
    <recommendedName>
        <fullName evidence="1">Anti-sigma-28 factor FlgM C-terminal domain-containing protein</fullName>
    </recommendedName>
</protein>
<dbReference type="RefSeq" id="WP_188882955.1">
    <property type="nucleotide sequence ID" value="NZ_BMOY01000037.1"/>
</dbReference>
<dbReference type="EMBL" id="BMOY01000037">
    <property type="protein sequence ID" value="GGJ11421.1"/>
    <property type="molecule type" value="Genomic_DNA"/>
</dbReference>
<proteinExistence type="predicted"/>
<comment type="caution">
    <text evidence="2">The sequence shown here is derived from an EMBL/GenBank/DDBJ whole genome shotgun (WGS) entry which is preliminary data.</text>
</comment>
<dbReference type="Pfam" id="PF04316">
    <property type="entry name" value="FlgM"/>
    <property type="match status" value="1"/>
</dbReference>
<dbReference type="InterPro" id="IPR031316">
    <property type="entry name" value="FlgM_C"/>
</dbReference>
<sequence>MDGPNSIQHIQSSDAVGRLLRQQGTVNAAERQNRITELRRQIQTGEYQIDLRGLSERIYSSGVLERNE</sequence>
<dbReference type="Proteomes" id="UP000637695">
    <property type="component" value="Unassembled WGS sequence"/>
</dbReference>
<reference evidence="2" key="1">
    <citation type="journal article" date="2014" name="Int. J. Syst. Evol. Microbiol.">
        <title>Complete genome sequence of Corynebacterium casei LMG S-19264T (=DSM 44701T), isolated from a smear-ripened cheese.</title>
        <authorList>
            <consortium name="US DOE Joint Genome Institute (JGI-PGF)"/>
            <person name="Walter F."/>
            <person name="Albersmeier A."/>
            <person name="Kalinowski J."/>
            <person name="Ruckert C."/>
        </authorList>
    </citation>
    <scope>NUCLEOTIDE SEQUENCE</scope>
    <source>
        <strain evidence="2">JCM 18487</strain>
    </source>
</reference>
<evidence type="ECO:0000313" key="3">
    <source>
        <dbReference type="Proteomes" id="UP000637695"/>
    </source>
</evidence>
<dbReference type="AlphaFoldDB" id="A0A917KFJ2"/>
<reference evidence="2" key="2">
    <citation type="submission" date="2020-09" db="EMBL/GenBank/DDBJ databases">
        <authorList>
            <person name="Sun Q."/>
            <person name="Ohkuma M."/>
        </authorList>
    </citation>
    <scope>NUCLEOTIDE SEQUENCE</scope>
    <source>
        <strain evidence="2">JCM 18487</strain>
    </source>
</reference>
<dbReference type="SUPFAM" id="SSF101498">
    <property type="entry name" value="Anti-sigma factor FlgM"/>
    <property type="match status" value="1"/>
</dbReference>
<name>A0A917KFJ2_9BACL</name>
<organism evidence="2 3">
    <name type="scientific">Alicyclobacillus cellulosilyticus</name>
    <dbReference type="NCBI Taxonomy" id="1003997"/>
    <lineage>
        <taxon>Bacteria</taxon>
        <taxon>Bacillati</taxon>
        <taxon>Bacillota</taxon>
        <taxon>Bacilli</taxon>
        <taxon>Bacillales</taxon>
        <taxon>Alicyclobacillaceae</taxon>
        <taxon>Alicyclobacillus</taxon>
    </lineage>
</organism>
<dbReference type="InterPro" id="IPR035890">
    <property type="entry name" value="Anti-sigma-28_factor_FlgM_sf"/>
</dbReference>
<evidence type="ECO:0000313" key="2">
    <source>
        <dbReference type="EMBL" id="GGJ11421.1"/>
    </source>
</evidence>
<evidence type="ECO:0000259" key="1">
    <source>
        <dbReference type="Pfam" id="PF04316"/>
    </source>
</evidence>
<accession>A0A917KFJ2</accession>
<gene>
    <name evidence="2" type="ORF">GCM10010885_20880</name>
</gene>
<feature type="domain" description="Anti-sigma-28 factor FlgM C-terminal" evidence="1">
    <location>
        <begin position="27"/>
        <end position="58"/>
    </location>
</feature>
<keyword evidence="3" id="KW-1185">Reference proteome</keyword>